<evidence type="ECO:0000313" key="3">
    <source>
        <dbReference type="EMBL" id="QGR17859.1"/>
    </source>
</evidence>
<dbReference type="Pfam" id="PF00583">
    <property type="entry name" value="Acetyltransf_1"/>
    <property type="match status" value="1"/>
</dbReference>
<dbReference type="Proteomes" id="UP000582213">
    <property type="component" value="Unassembled WGS sequence"/>
</dbReference>
<dbReference type="PROSITE" id="PS51186">
    <property type="entry name" value="GNAT"/>
    <property type="match status" value="1"/>
</dbReference>
<dbReference type="GeneID" id="42802027"/>
<dbReference type="Proteomes" id="UP000427373">
    <property type="component" value="Chromosome"/>
</dbReference>
<feature type="domain" description="N-acetyltransferase" evidence="1">
    <location>
        <begin position="8"/>
        <end position="161"/>
    </location>
</feature>
<dbReference type="InterPro" id="IPR000182">
    <property type="entry name" value="GNAT_dom"/>
</dbReference>
<reference evidence="2 5" key="2">
    <citation type="submission" date="2020-08" db="EMBL/GenBank/DDBJ databases">
        <title>Genomic Encyclopedia of Type Strains, Phase IV (KMG-IV): sequencing the most valuable type-strain genomes for metagenomic binning, comparative biology and taxonomic classification.</title>
        <authorList>
            <person name="Goeker M."/>
        </authorList>
    </citation>
    <scope>NUCLEOTIDE SEQUENCE [LARGE SCALE GENOMIC DNA]</scope>
    <source>
        <strain evidence="2 5">DSM 12421</strain>
    </source>
</reference>
<evidence type="ECO:0000313" key="4">
    <source>
        <dbReference type="Proteomes" id="UP000427373"/>
    </source>
</evidence>
<organism evidence="3 4">
    <name type="scientific">Sulfurisphaera ohwakuensis</name>
    <dbReference type="NCBI Taxonomy" id="69656"/>
    <lineage>
        <taxon>Archaea</taxon>
        <taxon>Thermoproteota</taxon>
        <taxon>Thermoprotei</taxon>
        <taxon>Sulfolobales</taxon>
        <taxon>Sulfolobaceae</taxon>
        <taxon>Sulfurisphaera</taxon>
    </lineage>
</organism>
<dbReference type="CDD" id="cd04301">
    <property type="entry name" value="NAT_SF"/>
    <property type="match status" value="1"/>
</dbReference>
<protein>
    <submittedName>
        <fullName evidence="3">GNAT family N-acetyltransferase</fullName>
    </submittedName>
    <submittedName>
        <fullName evidence="2">RimJ/RimL family protein N-acetyltransferase</fullName>
    </submittedName>
</protein>
<dbReference type="Gene3D" id="3.40.630.30">
    <property type="match status" value="1"/>
</dbReference>
<keyword evidence="3" id="KW-0808">Transferase</keyword>
<evidence type="ECO:0000313" key="2">
    <source>
        <dbReference type="EMBL" id="MBB5253974.1"/>
    </source>
</evidence>
<dbReference type="GO" id="GO:0016747">
    <property type="term" value="F:acyltransferase activity, transferring groups other than amino-acyl groups"/>
    <property type="evidence" value="ECO:0007669"/>
    <property type="project" value="InterPro"/>
</dbReference>
<accession>A0A650CJA9</accession>
<evidence type="ECO:0000259" key="1">
    <source>
        <dbReference type="PROSITE" id="PS51186"/>
    </source>
</evidence>
<sequence length="189" mass="22120">MLIEGKNIKVIKAGEEYAEKFFEYLQILKDDPDNYTIIRYEDVKLENVKKIKWNDNPMFLAVAEEKVIGSVQLIRGKYFGLNKQPHVAEIAYSVAKEFRGKGLIYALIYKALKEMHEIKIITAWVDERNLRSQKVLEKLGAKLLCKINNFMYSLREGIYVNMLFYSGNVEEITKRAKEEAKRKGVREFL</sequence>
<dbReference type="AlphaFoldDB" id="A0A650CJA9"/>
<dbReference type="KEGG" id="soh:D1869_12245"/>
<dbReference type="EMBL" id="CP045484">
    <property type="protein sequence ID" value="QGR17859.1"/>
    <property type="molecule type" value="Genomic_DNA"/>
</dbReference>
<dbReference type="InterPro" id="IPR016181">
    <property type="entry name" value="Acyl_CoA_acyltransferase"/>
</dbReference>
<dbReference type="EMBL" id="JACHFY010000009">
    <property type="protein sequence ID" value="MBB5253974.1"/>
    <property type="molecule type" value="Genomic_DNA"/>
</dbReference>
<reference evidence="3 4" key="1">
    <citation type="submission" date="2019-10" db="EMBL/GenBank/DDBJ databases">
        <title>Genome Sequences from Six Type Strain Members of the Archaeal Family Sulfolobaceae: Acidianus ambivalens, Acidianus infernus, Metallosphaera prunae, Stygiolobus azoricus, Sulfolobus metallicus, and Sulfurisphaera ohwakuensis.</title>
        <authorList>
            <person name="Counts J.A."/>
            <person name="Kelly R.M."/>
        </authorList>
    </citation>
    <scope>NUCLEOTIDE SEQUENCE [LARGE SCALE GENOMIC DNA]</scope>
    <source>
        <strain evidence="3 4">TA-1</strain>
    </source>
</reference>
<gene>
    <name evidence="3" type="ORF">D1869_12245</name>
    <name evidence="2" type="ORF">HNQ62_001745</name>
</gene>
<dbReference type="OrthoDB" id="38613at2157"/>
<proteinExistence type="predicted"/>
<name>A0A650CJA9_SULOH</name>
<keyword evidence="4" id="KW-1185">Reference proteome</keyword>
<dbReference type="RefSeq" id="WP_156015330.1">
    <property type="nucleotide sequence ID" value="NZ_CP045484.1"/>
</dbReference>
<dbReference type="SUPFAM" id="SSF55729">
    <property type="entry name" value="Acyl-CoA N-acyltransferases (Nat)"/>
    <property type="match status" value="1"/>
</dbReference>
<evidence type="ECO:0000313" key="5">
    <source>
        <dbReference type="Proteomes" id="UP000582213"/>
    </source>
</evidence>